<dbReference type="Proteomes" id="UP001203607">
    <property type="component" value="Unassembled WGS sequence"/>
</dbReference>
<dbReference type="Gene3D" id="1.25.40.10">
    <property type="entry name" value="Tetratricopeptide repeat domain"/>
    <property type="match status" value="1"/>
</dbReference>
<organism evidence="2 3">
    <name type="scientific">Flagellimonas spongiicola</name>
    <dbReference type="NCBI Taxonomy" id="2942208"/>
    <lineage>
        <taxon>Bacteria</taxon>
        <taxon>Pseudomonadati</taxon>
        <taxon>Bacteroidota</taxon>
        <taxon>Flavobacteriia</taxon>
        <taxon>Flavobacteriales</taxon>
        <taxon>Flavobacteriaceae</taxon>
        <taxon>Flagellimonas</taxon>
    </lineage>
</organism>
<evidence type="ECO:0000256" key="1">
    <source>
        <dbReference type="SAM" id="Phobius"/>
    </source>
</evidence>
<proteinExistence type="predicted"/>
<protein>
    <recommendedName>
        <fullName evidence="4">Cardiolipin synthase N-terminal domain-containing protein</fullName>
    </recommendedName>
</protein>
<dbReference type="EMBL" id="JAMFMA010000003">
    <property type="protein sequence ID" value="MCL6275244.1"/>
    <property type="molecule type" value="Genomic_DNA"/>
</dbReference>
<feature type="transmembrane region" description="Helical" evidence="1">
    <location>
        <begin position="24"/>
        <end position="44"/>
    </location>
</feature>
<name>A0ABT0PV57_9FLAO</name>
<gene>
    <name evidence="2" type="ORF">M3P19_14580</name>
</gene>
<keyword evidence="1" id="KW-0812">Transmembrane</keyword>
<dbReference type="PIRSF" id="PIRSF030959">
    <property type="entry name" value="UCP030959"/>
    <property type="match status" value="1"/>
</dbReference>
<keyword evidence="1" id="KW-0472">Membrane</keyword>
<dbReference type="SUPFAM" id="SSF48452">
    <property type="entry name" value="TPR-like"/>
    <property type="match status" value="1"/>
</dbReference>
<evidence type="ECO:0000313" key="3">
    <source>
        <dbReference type="Proteomes" id="UP001203607"/>
    </source>
</evidence>
<dbReference type="InterPro" id="IPR011990">
    <property type="entry name" value="TPR-like_helical_dom_sf"/>
</dbReference>
<comment type="caution">
    <text evidence="2">The sequence shown here is derived from an EMBL/GenBank/DDBJ whole genome shotgun (WGS) entry which is preliminary data.</text>
</comment>
<sequence>MYYYLVIALQGFCIYHCYTQRNNYYWIFAIIFLPLVGSLLYLFMNVFQKRDIEKVQDSLVTVINPSKKIKDLEKKLKFSETFENRVALADAYLNENLYPEAISHYEASLKDVFSQDFYVISKLLEANYYSGNLEEVILQAEKIRGNTQFRKSKASFFYALSLEKHGGLNLAEEVLRTFDAPYSNFIERLELGRFLTRQNRPSDAKEIYQEMLGEAENMSKQNLRQHRDTIKKVREELQQLQ</sequence>
<accession>A0ABT0PV57</accession>
<keyword evidence="3" id="KW-1185">Reference proteome</keyword>
<keyword evidence="1" id="KW-1133">Transmembrane helix</keyword>
<dbReference type="RefSeq" id="WP_249658425.1">
    <property type="nucleotide sequence ID" value="NZ_JAMFMA010000003.1"/>
</dbReference>
<reference evidence="2 3" key="1">
    <citation type="submission" date="2022-05" db="EMBL/GenBank/DDBJ databases">
        <authorList>
            <person name="Park J.-S."/>
        </authorList>
    </citation>
    <scope>NUCLEOTIDE SEQUENCE [LARGE SCALE GENOMIC DNA]</scope>
    <source>
        <strain evidence="2 3">2012CJ35-5</strain>
    </source>
</reference>
<evidence type="ECO:0008006" key="4">
    <source>
        <dbReference type="Google" id="ProtNLM"/>
    </source>
</evidence>
<evidence type="ECO:0000313" key="2">
    <source>
        <dbReference type="EMBL" id="MCL6275244.1"/>
    </source>
</evidence>
<dbReference type="InterPro" id="IPR014562">
    <property type="entry name" value="UCP030959_TPR_rpt-cont"/>
</dbReference>